<organism evidence="3 4">
    <name type="scientific">Daphnia pulex</name>
    <name type="common">Water flea</name>
    <dbReference type="NCBI Taxonomy" id="6669"/>
    <lineage>
        <taxon>Eukaryota</taxon>
        <taxon>Metazoa</taxon>
        <taxon>Ecdysozoa</taxon>
        <taxon>Arthropoda</taxon>
        <taxon>Crustacea</taxon>
        <taxon>Branchiopoda</taxon>
        <taxon>Diplostraca</taxon>
        <taxon>Cladocera</taxon>
        <taxon>Anomopoda</taxon>
        <taxon>Daphniidae</taxon>
        <taxon>Daphnia</taxon>
    </lineage>
</organism>
<evidence type="ECO:0000256" key="1">
    <source>
        <dbReference type="SAM" id="Coils"/>
    </source>
</evidence>
<name>E9HUQ5_DAPPU</name>
<dbReference type="STRING" id="6669.E9HUQ5"/>
<proteinExistence type="predicted"/>
<dbReference type="SUPFAM" id="SSF140856">
    <property type="entry name" value="USP8 N-terminal domain-like"/>
    <property type="match status" value="1"/>
</dbReference>
<reference evidence="3 4" key="1">
    <citation type="journal article" date="2011" name="Science">
        <title>The ecoresponsive genome of Daphnia pulex.</title>
        <authorList>
            <person name="Colbourne J.K."/>
            <person name="Pfrender M.E."/>
            <person name="Gilbert D."/>
            <person name="Thomas W.K."/>
            <person name="Tucker A."/>
            <person name="Oakley T.H."/>
            <person name="Tokishita S."/>
            <person name="Aerts A."/>
            <person name="Arnold G.J."/>
            <person name="Basu M.K."/>
            <person name="Bauer D.J."/>
            <person name="Caceres C.E."/>
            <person name="Carmel L."/>
            <person name="Casola C."/>
            <person name="Choi J.H."/>
            <person name="Detter J.C."/>
            <person name="Dong Q."/>
            <person name="Dusheyko S."/>
            <person name="Eads B.D."/>
            <person name="Frohlich T."/>
            <person name="Geiler-Samerotte K.A."/>
            <person name="Gerlach D."/>
            <person name="Hatcher P."/>
            <person name="Jogdeo S."/>
            <person name="Krijgsveld J."/>
            <person name="Kriventseva E.V."/>
            <person name="Kultz D."/>
            <person name="Laforsch C."/>
            <person name="Lindquist E."/>
            <person name="Lopez J."/>
            <person name="Manak J.R."/>
            <person name="Muller J."/>
            <person name="Pangilinan J."/>
            <person name="Patwardhan R.P."/>
            <person name="Pitluck S."/>
            <person name="Pritham E.J."/>
            <person name="Rechtsteiner A."/>
            <person name="Rho M."/>
            <person name="Rogozin I.B."/>
            <person name="Sakarya O."/>
            <person name="Salamov A."/>
            <person name="Schaack S."/>
            <person name="Shapiro H."/>
            <person name="Shiga Y."/>
            <person name="Skalitzky C."/>
            <person name="Smith Z."/>
            <person name="Souvorov A."/>
            <person name="Sung W."/>
            <person name="Tang Z."/>
            <person name="Tsuchiya D."/>
            <person name="Tu H."/>
            <person name="Vos H."/>
            <person name="Wang M."/>
            <person name="Wolf Y.I."/>
            <person name="Yamagata H."/>
            <person name="Yamada T."/>
            <person name="Ye Y."/>
            <person name="Shaw J.R."/>
            <person name="Andrews J."/>
            <person name="Crease T.J."/>
            <person name="Tang H."/>
            <person name="Lucas S.M."/>
            <person name="Robertson H.M."/>
            <person name="Bork P."/>
            <person name="Koonin E.V."/>
            <person name="Zdobnov E.M."/>
            <person name="Grigoriev I.V."/>
            <person name="Lynch M."/>
            <person name="Boore J.L."/>
        </authorList>
    </citation>
    <scope>NUCLEOTIDE SEQUENCE [LARGE SCALE GENOMIC DNA]</scope>
</reference>
<evidence type="ECO:0000313" key="4">
    <source>
        <dbReference type="Proteomes" id="UP000000305"/>
    </source>
</evidence>
<dbReference type="EMBL" id="GL732818">
    <property type="protein sequence ID" value="EFX64525.1"/>
    <property type="molecule type" value="Genomic_DNA"/>
</dbReference>
<dbReference type="AlphaFoldDB" id="E9HUQ5"/>
<protein>
    <recommendedName>
        <fullName evidence="2">USP8 dimerisation domain-containing protein</fullName>
    </recommendedName>
</protein>
<dbReference type="eggNOG" id="KOG1868">
    <property type="taxonomic scope" value="Eukaryota"/>
</dbReference>
<feature type="non-terminal residue" evidence="3">
    <location>
        <position position="1"/>
    </location>
</feature>
<dbReference type="Proteomes" id="UP000000305">
    <property type="component" value="Unassembled WGS sequence"/>
</dbReference>
<dbReference type="InterPro" id="IPR015063">
    <property type="entry name" value="USP8_dimer"/>
</dbReference>
<feature type="non-terminal residue" evidence="3">
    <location>
        <position position="99"/>
    </location>
</feature>
<keyword evidence="1" id="KW-0175">Coiled coil</keyword>
<dbReference type="InParanoid" id="E9HUQ5"/>
<gene>
    <name evidence="3" type="ORF">DAPPUDRAFT_7618</name>
</gene>
<evidence type="ECO:0000313" key="3">
    <source>
        <dbReference type="EMBL" id="EFX64525.1"/>
    </source>
</evidence>
<evidence type="ECO:0000259" key="2">
    <source>
        <dbReference type="Pfam" id="PF08969"/>
    </source>
</evidence>
<dbReference type="GO" id="GO:0016579">
    <property type="term" value="P:protein deubiquitination"/>
    <property type="evidence" value="ECO:0007669"/>
    <property type="project" value="UniProtKB-ARBA"/>
</dbReference>
<dbReference type="KEGG" id="dpx:DAPPUDRAFT_7618"/>
<keyword evidence="4" id="KW-1185">Reference proteome</keyword>
<dbReference type="HOGENOM" id="CLU_2326602_0_0_1"/>
<feature type="coiled-coil region" evidence="1">
    <location>
        <begin position="54"/>
        <end position="81"/>
    </location>
</feature>
<dbReference type="Gene3D" id="1.20.58.80">
    <property type="entry name" value="Phosphotransferase system, lactose/cellobiose-type IIA subunit"/>
    <property type="match status" value="1"/>
</dbReference>
<accession>E9HUQ5</accession>
<feature type="domain" description="USP8 dimerisation" evidence="2">
    <location>
        <begin position="1"/>
        <end position="77"/>
    </location>
</feature>
<dbReference type="Pfam" id="PF08969">
    <property type="entry name" value="USP8_dimer"/>
    <property type="match status" value="1"/>
</dbReference>
<dbReference type="OrthoDB" id="292964at2759"/>
<sequence length="99" mass="11780">TAVKLYNQAVELRDKGDAELSYVSFMKYLNLVNTIRKSSDYRGDEKYYNNLLGVKNVKNAIENAEKLQKDLQRRYEDRAEEAIIREKFEKLETREKLEK</sequence>